<proteinExistence type="predicted"/>
<keyword evidence="1" id="KW-1133">Transmembrane helix</keyword>
<comment type="caution">
    <text evidence="2">The sequence shown here is derived from an EMBL/GenBank/DDBJ whole genome shotgun (WGS) entry which is preliminary data.</text>
</comment>
<evidence type="ECO:0000313" key="2">
    <source>
        <dbReference type="EMBL" id="MBR0681011.1"/>
    </source>
</evidence>
<reference evidence="2" key="2">
    <citation type="journal article" date="2021" name="Syst. Appl. Microbiol.">
        <title>Roseomonas hellenica sp. nov., isolated from roots of wild-growing Alkanna tinctoria.</title>
        <authorList>
            <person name="Rat A."/>
            <person name="Naranjo H.D."/>
            <person name="Lebbe L."/>
            <person name="Cnockaert M."/>
            <person name="Krigas N."/>
            <person name="Grigoriadou K."/>
            <person name="Maloupa E."/>
            <person name="Willems A."/>
        </authorList>
    </citation>
    <scope>NUCLEOTIDE SEQUENCE</scope>
    <source>
        <strain evidence="2">LMG 31228</strain>
    </source>
</reference>
<reference evidence="2" key="1">
    <citation type="submission" date="2020-01" db="EMBL/GenBank/DDBJ databases">
        <authorList>
            <person name="Rat A."/>
        </authorList>
    </citation>
    <scope>NUCLEOTIDE SEQUENCE</scope>
    <source>
        <strain evidence="2">LMG 31228</strain>
    </source>
</reference>
<name>A0A9X9XBC5_9PROT</name>
<keyword evidence="3" id="KW-1185">Reference proteome</keyword>
<dbReference type="EMBL" id="JAAEDL010000009">
    <property type="protein sequence ID" value="MBR0681011.1"/>
    <property type="molecule type" value="Genomic_DNA"/>
</dbReference>
<evidence type="ECO:0000313" key="3">
    <source>
        <dbReference type="Proteomes" id="UP001138709"/>
    </source>
</evidence>
<gene>
    <name evidence="2" type="ORF">GXW74_10975</name>
</gene>
<accession>A0A9X9XBC5</accession>
<evidence type="ECO:0000256" key="1">
    <source>
        <dbReference type="SAM" id="Phobius"/>
    </source>
</evidence>
<protein>
    <submittedName>
        <fullName evidence="2">Uncharacterized protein</fullName>
    </submittedName>
</protein>
<dbReference type="Pfam" id="PF19606">
    <property type="entry name" value="DUF6111"/>
    <property type="match status" value="1"/>
</dbReference>
<keyword evidence="1" id="KW-0812">Transmembrane</keyword>
<keyword evidence="1" id="KW-0472">Membrane</keyword>
<organism evidence="2 3">
    <name type="scientific">Neoroseomonas eburnea</name>
    <dbReference type="NCBI Taxonomy" id="1346889"/>
    <lineage>
        <taxon>Bacteria</taxon>
        <taxon>Pseudomonadati</taxon>
        <taxon>Pseudomonadota</taxon>
        <taxon>Alphaproteobacteria</taxon>
        <taxon>Acetobacterales</taxon>
        <taxon>Acetobacteraceae</taxon>
        <taxon>Neoroseomonas</taxon>
    </lineage>
</organism>
<dbReference type="RefSeq" id="WP_211846548.1">
    <property type="nucleotide sequence ID" value="NZ_JAAEDL010000009.1"/>
</dbReference>
<dbReference type="Proteomes" id="UP001138709">
    <property type="component" value="Unassembled WGS sequence"/>
</dbReference>
<dbReference type="InterPro" id="IPR046093">
    <property type="entry name" value="DUF6111"/>
</dbReference>
<dbReference type="AlphaFoldDB" id="A0A9X9XBC5"/>
<sequence>MPYLLELLLFLAPFAAYGLWRKLNPNTEPSTVLLVLAGIGVALMLAGAVWFGLSRSGPPGTTYVPAHLEGDRVEPGHAEPRR</sequence>
<feature type="transmembrane region" description="Helical" evidence="1">
    <location>
        <begin position="32"/>
        <end position="53"/>
    </location>
</feature>